<dbReference type="SUPFAM" id="SSF53383">
    <property type="entry name" value="PLP-dependent transferases"/>
    <property type="match status" value="1"/>
</dbReference>
<dbReference type="SUPFAM" id="SSF46785">
    <property type="entry name" value="Winged helix' DNA-binding domain"/>
    <property type="match status" value="1"/>
</dbReference>
<dbReference type="InterPro" id="IPR036390">
    <property type="entry name" value="WH_DNA-bd_sf"/>
</dbReference>
<evidence type="ECO:0000256" key="4">
    <source>
        <dbReference type="ARBA" id="ARBA00023125"/>
    </source>
</evidence>
<dbReference type="Pfam" id="PF00155">
    <property type="entry name" value="Aminotran_1_2"/>
    <property type="match status" value="1"/>
</dbReference>
<keyword evidence="7" id="KW-0808">Transferase</keyword>
<dbReference type="RefSeq" id="WP_173764122.1">
    <property type="nucleotide sequence ID" value="NZ_CP048836.1"/>
</dbReference>
<dbReference type="AlphaFoldDB" id="A0A6C1B020"/>
<keyword evidence="8" id="KW-1185">Reference proteome</keyword>
<dbReference type="InterPro" id="IPR015421">
    <property type="entry name" value="PyrdxlP-dep_Trfase_major"/>
</dbReference>
<dbReference type="InterPro" id="IPR004839">
    <property type="entry name" value="Aminotransferase_I/II_large"/>
</dbReference>
<dbReference type="Gene3D" id="1.10.10.10">
    <property type="entry name" value="Winged helix-like DNA-binding domain superfamily/Winged helix DNA-binding domain"/>
    <property type="match status" value="1"/>
</dbReference>
<proteinExistence type="inferred from homology"/>
<dbReference type="EMBL" id="CP048836">
    <property type="protein sequence ID" value="QID16956.1"/>
    <property type="molecule type" value="Genomic_DNA"/>
</dbReference>
<dbReference type="GO" id="GO:0003700">
    <property type="term" value="F:DNA-binding transcription factor activity"/>
    <property type="evidence" value="ECO:0007669"/>
    <property type="project" value="InterPro"/>
</dbReference>
<feature type="domain" description="HTH gntR-type" evidence="6">
    <location>
        <begin position="12"/>
        <end position="80"/>
    </location>
</feature>
<dbReference type="SMART" id="SM00345">
    <property type="entry name" value="HTH_GNTR"/>
    <property type="match status" value="1"/>
</dbReference>
<evidence type="ECO:0000313" key="8">
    <source>
        <dbReference type="Proteomes" id="UP000501991"/>
    </source>
</evidence>
<keyword evidence="5" id="KW-0804">Transcription</keyword>
<sequence>MLQLSIDPDLPVPLVEQIVQAVRHQVDDRILRPGMRLPPIRKLAQTQQISRFTVVEAYDRLVALGYLQSRRGSGFYVAPQRVPTPSRQRPVIAEQAVDVAWLMRQALDDSPDVLKASAGWLPAEWLDQEGLRRHLRTLGRRADARVTSYGSAQGYLPLRQQLQIRLAEFGIGAPPEQILLTHGATQALDIAARHLLKPGDTVFVDDPGYFNFFGNLRLIGAKLVGVPRGADGPDIDTLEALLEIHRPKVFFTHSVLHNPTGANLSPAAAFRLLQLANRHDFLVIEDDTYADLHPHATTRLANLDQLDRVIYVGSFTKTLSGSLRVGFMAARPDLIAQFTDVKTLTAVSSSEFTEQLVYQMLTDGHYRKYVERLHGRLAQASADALRLLERLGMEVFLEPKGGLFLWGRAPHIEDSAPLASRAAEARIMLAPGKVFRPQMQASPWLRFNVAFSSEPRLERFLDEAFARA</sequence>
<dbReference type="CDD" id="cd00609">
    <property type="entry name" value="AAT_like"/>
    <property type="match status" value="1"/>
</dbReference>
<dbReference type="PROSITE" id="PS50949">
    <property type="entry name" value="HTH_GNTR"/>
    <property type="match status" value="1"/>
</dbReference>
<comment type="similarity">
    <text evidence="1">In the C-terminal section; belongs to the class-I pyridoxal-phosphate-dependent aminotransferase family.</text>
</comment>
<accession>A0A6C1B020</accession>
<organism evidence="7 8">
    <name type="scientific">Nitrogeniibacter mangrovi</name>
    <dbReference type="NCBI Taxonomy" id="2016596"/>
    <lineage>
        <taxon>Bacteria</taxon>
        <taxon>Pseudomonadati</taxon>
        <taxon>Pseudomonadota</taxon>
        <taxon>Betaproteobacteria</taxon>
        <taxon>Rhodocyclales</taxon>
        <taxon>Zoogloeaceae</taxon>
        <taxon>Nitrogeniibacter</taxon>
    </lineage>
</organism>
<keyword evidence="4" id="KW-0238">DNA-binding</keyword>
<reference evidence="7 8" key="1">
    <citation type="submission" date="2020-02" db="EMBL/GenBank/DDBJ databases">
        <title>Nitrogenibacter mangrovi gen. nov., sp. nov. isolated from mangrove sediment, a denitrifying betaproteobacterium.</title>
        <authorList>
            <person name="Liao H."/>
            <person name="Tian Y."/>
        </authorList>
    </citation>
    <scope>NUCLEOTIDE SEQUENCE [LARGE SCALE GENOMIC DNA]</scope>
    <source>
        <strain evidence="7 8">M9-3-2</strain>
    </source>
</reference>
<evidence type="ECO:0000259" key="6">
    <source>
        <dbReference type="PROSITE" id="PS50949"/>
    </source>
</evidence>
<evidence type="ECO:0000256" key="1">
    <source>
        <dbReference type="ARBA" id="ARBA00005384"/>
    </source>
</evidence>
<dbReference type="InterPro" id="IPR015424">
    <property type="entry name" value="PyrdxlP-dep_Trfase"/>
</dbReference>
<dbReference type="PANTHER" id="PTHR46577:SF2">
    <property type="entry name" value="TRANSCRIPTIONAL REGULATORY PROTEIN"/>
    <property type="match status" value="1"/>
</dbReference>
<evidence type="ECO:0000313" key="7">
    <source>
        <dbReference type="EMBL" id="QID16956.1"/>
    </source>
</evidence>
<keyword evidence="3" id="KW-0805">Transcription regulation</keyword>
<dbReference type="PANTHER" id="PTHR46577">
    <property type="entry name" value="HTH-TYPE TRANSCRIPTIONAL REGULATORY PROTEIN GABR"/>
    <property type="match status" value="1"/>
</dbReference>
<dbReference type="KEGG" id="azq:G3580_04455"/>
<dbReference type="GO" id="GO:0003677">
    <property type="term" value="F:DNA binding"/>
    <property type="evidence" value="ECO:0007669"/>
    <property type="project" value="UniProtKB-KW"/>
</dbReference>
<dbReference type="GO" id="GO:0030170">
    <property type="term" value="F:pyridoxal phosphate binding"/>
    <property type="evidence" value="ECO:0007669"/>
    <property type="project" value="InterPro"/>
</dbReference>
<protein>
    <submittedName>
        <fullName evidence="7">PLP-dependent aminotransferase family protein</fullName>
    </submittedName>
</protein>
<evidence type="ECO:0000256" key="2">
    <source>
        <dbReference type="ARBA" id="ARBA00022898"/>
    </source>
</evidence>
<dbReference type="Pfam" id="PF00392">
    <property type="entry name" value="GntR"/>
    <property type="match status" value="1"/>
</dbReference>
<dbReference type="InterPro" id="IPR036388">
    <property type="entry name" value="WH-like_DNA-bd_sf"/>
</dbReference>
<dbReference type="InterPro" id="IPR000524">
    <property type="entry name" value="Tscrpt_reg_HTH_GntR"/>
</dbReference>
<dbReference type="Proteomes" id="UP000501991">
    <property type="component" value="Chromosome"/>
</dbReference>
<dbReference type="InterPro" id="IPR051446">
    <property type="entry name" value="HTH_trans_reg/aminotransferase"/>
</dbReference>
<keyword evidence="7" id="KW-0032">Aminotransferase</keyword>
<evidence type="ECO:0000256" key="3">
    <source>
        <dbReference type="ARBA" id="ARBA00023015"/>
    </source>
</evidence>
<evidence type="ECO:0000256" key="5">
    <source>
        <dbReference type="ARBA" id="ARBA00023163"/>
    </source>
</evidence>
<gene>
    <name evidence="7" type="ORF">G3580_04455</name>
</gene>
<dbReference type="Gene3D" id="3.40.640.10">
    <property type="entry name" value="Type I PLP-dependent aspartate aminotransferase-like (Major domain)"/>
    <property type="match status" value="1"/>
</dbReference>
<dbReference type="GO" id="GO:0008483">
    <property type="term" value="F:transaminase activity"/>
    <property type="evidence" value="ECO:0007669"/>
    <property type="project" value="UniProtKB-KW"/>
</dbReference>
<name>A0A6C1B020_9RHOO</name>
<dbReference type="CDD" id="cd07377">
    <property type="entry name" value="WHTH_GntR"/>
    <property type="match status" value="1"/>
</dbReference>
<keyword evidence="2" id="KW-0663">Pyridoxal phosphate</keyword>